<dbReference type="AlphaFoldDB" id="A0A0A1U9A5"/>
<feature type="compositionally biased region" description="Basic and acidic residues" evidence="6">
    <location>
        <begin position="653"/>
        <end position="672"/>
    </location>
</feature>
<dbReference type="Pfam" id="PF03456">
    <property type="entry name" value="uDENN"/>
    <property type="match status" value="1"/>
</dbReference>
<evidence type="ECO:0000259" key="7">
    <source>
        <dbReference type="PROSITE" id="PS50023"/>
    </source>
</evidence>
<dbReference type="GO" id="GO:0005829">
    <property type="term" value="C:cytosol"/>
    <property type="evidence" value="ECO:0007669"/>
    <property type="project" value="TreeGrafter"/>
</dbReference>
<evidence type="ECO:0000256" key="1">
    <source>
        <dbReference type="ARBA" id="ARBA00004132"/>
    </source>
</evidence>
<evidence type="ECO:0000256" key="2">
    <source>
        <dbReference type="ARBA" id="ARBA00022723"/>
    </source>
</evidence>
<evidence type="ECO:0000256" key="4">
    <source>
        <dbReference type="ARBA" id="ARBA00023329"/>
    </source>
</evidence>
<dbReference type="GO" id="GO:0006897">
    <property type="term" value="P:endocytosis"/>
    <property type="evidence" value="ECO:0007669"/>
    <property type="project" value="TreeGrafter"/>
</dbReference>
<dbReference type="Gene3D" id="3.40.50.11500">
    <property type="match status" value="1"/>
</dbReference>
<accession>A0A0A1U9A5</accession>
<dbReference type="GeneID" id="14890215"/>
<dbReference type="GO" id="GO:0046872">
    <property type="term" value="F:metal ion binding"/>
    <property type="evidence" value="ECO:0007669"/>
    <property type="project" value="UniProtKB-KW"/>
</dbReference>
<keyword evidence="2 5" id="KW-0479">Metal-binding</keyword>
<dbReference type="VEuPathDB" id="AmoebaDB:EIN_155240"/>
<comment type="subcellular location">
    <subcellularLocation>
        <location evidence="1">Cytoplasmic vesicle</location>
        <location evidence="1">Clathrin-coated vesicle</location>
    </subcellularLocation>
</comment>
<dbReference type="SMART" id="SM00799">
    <property type="entry name" value="DENN"/>
    <property type="match status" value="1"/>
</dbReference>
<dbReference type="SMART" id="SM00801">
    <property type="entry name" value="dDENN"/>
    <property type="match status" value="1"/>
</dbReference>
<feature type="compositionally biased region" description="Basic and acidic residues" evidence="6">
    <location>
        <begin position="582"/>
        <end position="614"/>
    </location>
</feature>
<sequence length="717" mass="81629">MNTSKVLDYVIHFSRSNTEKAKNVVDFKAPRDVSDQDNVIFEFCYPEALVGTQKERYEIFGFILTGMDGLRKYCYCRRHVVSNKSDCLCLVAQNGSFEFYENVIKLFEKYLPNPTAVEQFAQSMLETPFPFPNETIHNMDPGKRLINYSLTRPISDTFANTKAVSTRTLLEKFGASEVIDILSQMLLERKFLFVSEYLMTLSNTISAFMTLMFPFVWQHVLIPLLPKSLVTYCAAPMPFIIGCLKNLYPNVQKECGDISDVYVIDIDKGTYLNKPDFPIVLISDTSVGLRNILASLISVEEKSGDDALVRAQVLKFYQRLFLNYQKYFKDVKMEEKDKDNPRFKRIKFNWTKFMKKLDADNETFMAEFQQSQMLNMFIEDREDMLINSQSLITKCPLLLNSLATTPDASTATCHWKVLTDLCPSPTQEQKICFLCGQDILANMPCSIYDSKPIHSKCYRCLACFKMIVGDKESPDHRCFYCKTKNIPCVQRTDKDYQAQFNSKTLQKSLLLKKWKREIKQTVGVENYMKKCDSDVNSEEFVISEPTNFQSVKVDINFDTTKPAPAVPTTKTAPSVPTTKHGKLPETEKEKPKEKTEVKKVKVERADEPKKEKAKTVTATSSPPKVKKEKPTLPKKSISHVATESLSVFGGSGEVKKEKKSASEKVVKAEAPKRGNTTSKISQWNGQEKKSTTEKKVSSPQPKRGGVAKLTGMYENMN</sequence>
<feature type="domain" description="UDENN" evidence="8">
    <location>
        <begin position="4"/>
        <end position="389"/>
    </location>
</feature>
<evidence type="ECO:0000256" key="5">
    <source>
        <dbReference type="PROSITE-ProRule" id="PRU00125"/>
    </source>
</evidence>
<evidence type="ECO:0000313" key="10">
    <source>
        <dbReference type="Proteomes" id="UP000014680"/>
    </source>
</evidence>
<evidence type="ECO:0000259" key="8">
    <source>
        <dbReference type="PROSITE" id="PS50211"/>
    </source>
</evidence>
<dbReference type="PROSITE" id="PS50211">
    <property type="entry name" value="DENN"/>
    <property type="match status" value="1"/>
</dbReference>
<proteinExistence type="predicted"/>
<dbReference type="GO" id="GO:1901981">
    <property type="term" value="F:phosphatidylinositol phosphate binding"/>
    <property type="evidence" value="ECO:0007669"/>
    <property type="project" value="TreeGrafter"/>
</dbReference>
<protein>
    <submittedName>
        <fullName evidence="9">Suppression of tumorigenicity, putative</fullName>
    </submittedName>
</protein>
<dbReference type="EMBL" id="KB206474">
    <property type="protein sequence ID" value="ELP91417.1"/>
    <property type="molecule type" value="Genomic_DNA"/>
</dbReference>
<keyword evidence="5" id="KW-0440">LIM domain</keyword>
<dbReference type="InterPro" id="IPR037516">
    <property type="entry name" value="Tripartite_DENN"/>
</dbReference>
<dbReference type="PROSITE" id="PS50023">
    <property type="entry name" value="LIM_DOMAIN_2"/>
    <property type="match status" value="1"/>
</dbReference>
<dbReference type="OMA" id="EFCYPEA"/>
<dbReference type="GO" id="GO:0030136">
    <property type="term" value="C:clathrin-coated vesicle"/>
    <property type="evidence" value="ECO:0007669"/>
    <property type="project" value="UniProtKB-SubCell"/>
</dbReference>
<dbReference type="Gene3D" id="3.30.450.200">
    <property type="match status" value="1"/>
</dbReference>
<dbReference type="Pfam" id="PF02141">
    <property type="entry name" value="DENN"/>
    <property type="match status" value="1"/>
</dbReference>
<dbReference type="InterPro" id="IPR001781">
    <property type="entry name" value="Znf_LIM"/>
</dbReference>
<reference evidence="9 10" key="1">
    <citation type="submission" date="2012-10" db="EMBL/GenBank/DDBJ databases">
        <authorList>
            <person name="Zafar N."/>
            <person name="Inman J."/>
            <person name="Hall N."/>
            <person name="Lorenzi H."/>
            <person name="Caler E."/>
        </authorList>
    </citation>
    <scope>NUCLEOTIDE SEQUENCE [LARGE SCALE GENOMIC DNA]</scope>
    <source>
        <strain evidence="9 10">IP1</strain>
    </source>
</reference>
<evidence type="ECO:0000313" key="9">
    <source>
        <dbReference type="EMBL" id="ELP91417.1"/>
    </source>
</evidence>
<dbReference type="SMART" id="SM00800">
    <property type="entry name" value="uDENN"/>
    <property type="match status" value="1"/>
</dbReference>
<dbReference type="GO" id="GO:0005085">
    <property type="term" value="F:guanyl-nucleotide exchange factor activity"/>
    <property type="evidence" value="ECO:0007669"/>
    <property type="project" value="InterPro"/>
</dbReference>
<dbReference type="GO" id="GO:0032456">
    <property type="term" value="P:endocytic recycling"/>
    <property type="evidence" value="ECO:0007669"/>
    <property type="project" value="TreeGrafter"/>
</dbReference>
<dbReference type="InterPro" id="IPR001194">
    <property type="entry name" value="cDENN_dom"/>
</dbReference>
<dbReference type="KEGG" id="eiv:EIN_155240"/>
<evidence type="ECO:0000256" key="3">
    <source>
        <dbReference type="ARBA" id="ARBA00022833"/>
    </source>
</evidence>
<feature type="compositionally biased region" description="Polar residues" evidence="6">
    <location>
        <begin position="674"/>
        <end position="685"/>
    </location>
</feature>
<dbReference type="OrthoDB" id="10266080at2759"/>
<gene>
    <name evidence="9" type="ORF">EIN_155240</name>
</gene>
<name>A0A0A1U9A5_ENTIV</name>
<dbReference type="InterPro" id="IPR040032">
    <property type="entry name" value="DENND1A/B/C"/>
</dbReference>
<dbReference type="PANTHER" id="PTHR13196:SF14">
    <property type="entry name" value="UDENN DOMAIN-CONTAINING PROTEIN"/>
    <property type="match status" value="1"/>
</dbReference>
<dbReference type="RefSeq" id="XP_004258188.1">
    <property type="nucleotide sequence ID" value="XM_004258140.1"/>
</dbReference>
<feature type="compositionally biased region" description="Low complexity" evidence="6">
    <location>
        <begin position="559"/>
        <end position="578"/>
    </location>
</feature>
<keyword evidence="10" id="KW-1185">Reference proteome</keyword>
<dbReference type="Proteomes" id="UP000014680">
    <property type="component" value="Unassembled WGS sequence"/>
</dbReference>
<organism evidence="9 10">
    <name type="scientific">Entamoeba invadens IP1</name>
    <dbReference type="NCBI Taxonomy" id="370355"/>
    <lineage>
        <taxon>Eukaryota</taxon>
        <taxon>Amoebozoa</taxon>
        <taxon>Evosea</taxon>
        <taxon>Archamoebae</taxon>
        <taxon>Mastigamoebida</taxon>
        <taxon>Entamoebidae</taxon>
        <taxon>Entamoeba</taxon>
    </lineage>
</organism>
<dbReference type="InterPro" id="IPR005113">
    <property type="entry name" value="uDENN_dom"/>
</dbReference>
<evidence type="ECO:0000256" key="6">
    <source>
        <dbReference type="SAM" id="MobiDB-lite"/>
    </source>
</evidence>
<keyword evidence="3 5" id="KW-0862">Zinc</keyword>
<feature type="compositionally biased region" description="Basic and acidic residues" evidence="6">
    <location>
        <begin position="686"/>
        <end position="696"/>
    </location>
</feature>
<dbReference type="InterPro" id="IPR005112">
    <property type="entry name" value="dDENN_dom"/>
</dbReference>
<keyword evidence="4" id="KW-0968">Cytoplasmic vesicle</keyword>
<feature type="domain" description="LIM zinc-binding" evidence="7">
    <location>
        <begin position="430"/>
        <end position="502"/>
    </location>
</feature>
<feature type="region of interest" description="Disordered" evidence="6">
    <location>
        <begin position="559"/>
        <end position="717"/>
    </location>
</feature>
<dbReference type="InterPro" id="IPR043153">
    <property type="entry name" value="DENN_C"/>
</dbReference>
<dbReference type="PANTHER" id="PTHR13196">
    <property type="entry name" value="DENN DOMAIN-CONTAINING"/>
    <property type="match status" value="1"/>
</dbReference>